<name>A0A5B7E7Z2_PORTR</name>
<comment type="caution">
    <text evidence="2">The sequence shown here is derived from an EMBL/GenBank/DDBJ whole genome shotgun (WGS) entry which is preliminary data.</text>
</comment>
<keyword evidence="3" id="KW-1185">Reference proteome</keyword>
<feature type="compositionally biased region" description="Pro residues" evidence="1">
    <location>
        <begin position="1"/>
        <end position="11"/>
    </location>
</feature>
<sequence>MTRPGPGPPLAPSHGWERRLPHAHPREPPTTPPQLPARQAPASQSNNKRQFLLIDDTSPRTRETRIAGVVGQRNRPLCLAGKKERRVRAAALVFRKWSEGQVWAGQRGMRTGQVVSARCSCVVTTGPRTARPGNYYYPPTSRASLSGLPLPRPPEALPLKVFEIFTGFRKYRSDLFVLLSFFIVAGSLSDPPASDVPHVFPKCRAPRRLRRGSHAATPATRRRGRRSEKERRGDEVEEKPGAGLDLRKGDKKPA</sequence>
<dbReference type="Proteomes" id="UP000324222">
    <property type="component" value="Unassembled WGS sequence"/>
</dbReference>
<feature type="compositionally biased region" description="Basic and acidic residues" evidence="1">
    <location>
        <begin position="15"/>
        <end position="27"/>
    </location>
</feature>
<reference evidence="2 3" key="1">
    <citation type="submission" date="2019-05" db="EMBL/GenBank/DDBJ databases">
        <title>Another draft genome of Portunus trituberculatus and its Hox gene families provides insights of decapod evolution.</title>
        <authorList>
            <person name="Jeong J.-H."/>
            <person name="Song I."/>
            <person name="Kim S."/>
            <person name="Choi T."/>
            <person name="Kim D."/>
            <person name="Ryu S."/>
            <person name="Kim W."/>
        </authorList>
    </citation>
    <scope>NUCLEOTIDE SEQUENCE [LARGE SCALE GENOMIC DNA]</scope>
    <source>
        <tissue evidence="2">Muscle</tissue>
    </source>
</reference>
<evidence type="ECO:0000256" key="1">
    <source>
        <dbReference type="SAM" id="MobiDB-lite"/>
    </source>
</evidence>
<feature type="compositionally biased region" description="Basic and acidic residues" evidence="1">
    <location>
        <begin position="227"/>
        <end position="254"/>
    </location>
</feature>
<organism evidence="2 3">
    <name type="scientific">Portunus trituberculatus</name>
    <name type="common">Swimming crab</name>
    <name type="synonym">Neptunus trituberculatus</name>
    <dbReference type="NCBI Taxonomy" id="210409"/>
    <lineage>
        <taxon>Eukaryota</taxon>
        <taxon>Metazoa</taxon>
        <taxon>Ecdysozoa</taxon>
        <taxon>Arthropoda</taxon>
        <taxon>Crustacea</taxon>
        <taxon>Multicrustacea</taxon>
        <taxon>Malacostraca</taxon>
        <taxon>Eumalacostraca</taxon>
        <taxon>Eucarida</taxon>
        <taxon>Decapoda</taxon>
        <taxon>Pleocyemata</taxon>
        <taxon>Brachyura</taxon>
        <taxon>Eubrachyura</taxon>
        <taxon>Portunoidea</taxon>
        <taxon>Portunidae</taxon>
        <taxon>Portuninae</taxon>
        <taxon>Portunus</taxon>
    </lineage>
</organism>
<feature type="region of interest" description="Disordered" evidence="1">
    <location>
        <begin position="1"/>
        <end position="50"/>
    </location>
</feature>
<evidence type="ECO:0000313" key="3">
    <source>
        <dbReference type="Proteomes" id="UP000324222"/>
    </source>
</evidence>
<proteinExistence type="predicted"/>
<gene>
    <name evidence="2" type="ORF">E2C01_022688</name>
</gene>
<feature type="region of interest" description="Disordered" evidence="1">
    <location>
        <begin position="205"/>
        <end position="254"/>
    </location>
</feature>
<protein>
    <submittedName>
        <fullName evidence="2">Uncharacterized protein</fullName>
    </submittedName>
</protein>
<dbReference type="AlphaFoldDB" id="A0A5B7E7Z2"/>
<dbReference type="EMBL" id="VSRR010002073">
    <property type="protein sequence ID" value="MPC29455.1"/>
    <property type="molecule type" value="Genomic_DNA"/>
</dbReference>
<accession>A0A5B7E7Z2</accession>
<evidence type="ECO:0000313" key="2">
    <source>
        <dbReference type="EMBL" id="MPC29455.1"/>
    </source>
</evidence>